<evidence type="ECO:0000313" key="3">
    <source>
        <dbReference type="EMBL" id="MBE7941091.1"/>
    </source>
</evidence>
<evidence type="ECO:0000256" key="1">
    <source>
        <dbReference type="SAM" id="MobiDB-lite"/>
    </source>
</evidence>
<feature type="region of interest" description="Disordered" evidence="1">
    <location>
        <begin position="82"/>
        <end position="114"/>
    </location>
</feature>
<dbReference type="RefSeq" id="WP_193780633.1">
    <property type="nucleotide sequence ID" value="NZ_JADDOJ010000039.1"/>
</dbReference>
<accession>A0ABR9SFG4</accession>
<dbReference type="EMBL" id="JADDOJ010000039">
    <property type="protein sequence ID" value="MBE7941091.1"/>
    <property type="molecule type" value="Genomic_DNA"/>
</dbReference>
<reference evidence="3 4" key="1">
    <citation type="submission" date="2020-10" db="EMBL/GenBank/DDBJ databases">
        <title>Draft genome of Ramlibacter aquaticus LMG 30558.</title>
        <authorList>
            <person name="Props R."/>
        </authorList>
    </citation>
    <scope>NUCLEOTIDE SEQUENCE [LARGE SCALE GENOMIC DNA]</scope>
    <source>
        <strain evidence="3 4">LMG 30558</strain>
    </source>
</reference>
<evidence type="ECO:0000256" key="2">
    <source>
        <dbReference type="SAM" id="Phobius"/>
    </source>
</evidence>
<comment type="caution">
    <text evidence="3">The sequence shown here is derived from an EMBL/GenBank/DDBJ whole genome shotgun (WGS) entry which is preliminary data.</text>
</comment>
<protein>
    <recommendedName>
        <fullName evidence="5">Prepilin-type N-terminal cleavage/methylation domain-containing protein</fullName>
    </recommendedName>
</protein>
<feature type="transmembrane region" description="Helical" evidence="2">
    <location>
        <begin position="36"/>
        <end position="58"/>
    </location>
</feature>
<keyword evidence="2" id="KW-0812">Transmembrane</keyword>
<dbReference type="Proteomes" id="UP000715965">
    <property type="component" value="Unassembled WGS sequence"/>
</dbReference>
<evidence type="ECO:0000313" key="4">
    <source>
        <dbReference type="Proteomes" id="UP000715965"/>
    </source>
</evidence>
<keyword evidence="4" id="KW-1185">Reference proteome</keyword>
<keyword evidence="2" id="KW-1133">Transmembrane helix</keyword>
<name>A0ABR9SFG4_9BURK</name>
<evidence type="ECO:0008006" key="5">
    <source>
        <dbReference type="Google" id="ProtNLM"/>
    </source>
</evidence>
<organism evidence="3 4">
    <name type="scientific">Ramlibacter aquaticus</name>
    <dbReference type="NCBI Taxonomy" id="2780094"/>
    <lineage>
        <taxon>Bacteria</taxon>
        <taxon>Pseudomonadati</taxon>
        <taxon>Pseudomonadota</taxon>
        <taxon>Betaproteobacteria</taxon>
        <taxon>Burkholderiales</taxon>
        <taxon>Comamonadaceae</taxon>
        <taxon>Ramlibacter</taxon>
    </lineage>
</organism>
<gene>
    <name evidence="3" type="ORF">IM725_10975</name>
</gene>
<proteinExistence type="predicted"/>
<keyword evidence="2" id="KW-0472">Membrane</keyword>
<sequence>MSKLTQVGRVVRAGAIGLRGPMAAGGRQHGASFPEILVMVGLLSVLATFVVPPVMQWFQQSEVTRTMSSDCQVVLLDAVRSGGQVAPGGSTPDCKQGAAAPPPPPASATPAAAR</sequence>